<organism evidence="3 4">
    <name type="scientific">Methanothermobacter tenebrarum</name>
    <dbReference type="NCBI Taxonomy" id="680118"/>
    <lineage>
        <taxon>Archaea</taxon>
        <taxon>Methanobacteriati</taxon>
        <taxon>Methanobacteriota</taxon>
        <taxon>Methanomada group</taxon>
        <taxon>Methanobacteria</taxon>
        <taxon>Methanobacteriales</taxon>
        <taxon>Methanobacteriaceae</taxon>
        <taxon>Methanothermobacter</taxon>
    </lineage>
</organism>
<evidence type="ECO:0000259" key="2">
    <source>
        <dbReference type="Pfam" id="PF11760"/>
    </source>
</evidence>
<proteinExistence type="predicted"/>
<protein>
    <submittedName>
        <fullName evidence="3">Cobalamin biosynthesis protein</fullName>
    </submittedName>
</protein>
<name>A0ABN6PEB8_9EURY</name>
<dbReference type="EMBL" id="AP025698">
    <property type="protein sequence ID" value="BDH80218.1"/>
    <property type="molecule type" value="Genomic_DNA"/>
</dbReference>
<evidence type="ECO:0000313" key="4">
    <source>
        <dbReference type="Proteomes" id="UP000831817"/>
    </source>
</evidence>
<feature type="domain" description="Cobalamin synthesis G N-terminal" evidence="2">
    <location>
        <begin position="42"/>
        <end position="122"/>
    </location>
</feature>
<dbReference type="GeneID" id="71966129"/>
<dbReference type="InterPro" id="IPR038029">
    <property type="entry name" value="GbiG_N_sf"/>
</dbReference>
<dbReference type="Gene3D" id="3.30.420.180">
    <property type="entry name" value="CobE/GbiG C-terminal domain"/>
    <property type="match status" value="1"/>
</dbReference>
<dbReference type="PANTHER" id="PTHR37477:SF1">
    <property type="entry name" value="COBALT-PRECORRIN-5A HYDROLASE"/>
    <property type="match status" value="1"/>
</dbReference>
<dbReference type="InterPro" id="IPR036518">
    <property type="entry name" value="CobE/GbiG_C_sf"/>
</dbReference>
<dbReference type="Gene3D" id="3.40.50.11220">
    <property type="match status" value="1"/>
</dbReference>
<feature type="domain" description="CobE/GbiG C-terminal" evidence="1">
    <location>
        <begin position="206"/>
        <end position="324"/>
    </location>
</feature>
<dbReference type="Pfam" id="PF01890">
    <property type="entry name" value="CbiG_C"/>
    <property type="match status" value="1"/>
</dbReference>
<dbReference type="PANTHER" id="PTHR37477">
    <property type="entry name" value="COBALT-PRECORRIN-5A HYDROLASE"/>
    <property type="match status" value="1"/>
</dbReference>
<dbReference type="Pfam" id="PF11760">
    <property type="entry name" value="CbiG_N"/>
    <property type="match status" value="1"/>
</dbReference>
<gene>
    <name evidence="3" type="ORF">MTTB_15970</name>
</gene>
<accession>A0ABN6PEB8</accession>
<sequence>MKIALLSVTKSGLKISKQLKMKLSQDPRIFQVDIFHKNVKETLRRIFDDYDAIIGIMAMGIMVRSICGLLSDKRRDPAIIVMDDAGKHVISLISGHLGGANDLTLEIANLTSARPVITTSTDVHGCMGIDALAKKYYWKIKNTDKIVKFNRALLDGAKIIIESPENLEYLFNDQLFRKSYMIKKGEDKIIKAILDKDEIKIKPCRLVAGVGTKKGINEEKIIEGLKKALSFLDLPLERLDIIATGEMKKGEKGIINASRILKKPLKFVDLNDLRLEDTHSKSSFVEDKFGVGSVCEAAALHVAGRGSRLILRKTSYDGIAIAVAVSREKVF</sequence>
<evidence type="ECO:0000313" key="3">
    <source>
        <dbReference type="EMBL" id="BDH80218.1"/>
    </source>
</evidence>
<dbReference type="InterPro" id="IPR021744">
    <property type="entry name" value="CbiG_N"/>
</dbReference>
<keyword evidence="4" id="KW-1185">Reference proteome</keyword>
<dbReference type="Proteomes" id="UP000831817">
    <property type="component" value="Chromosome"/>
</dbReference>
<dbReference type="RefSeq" id="WP_248564501.1">
    <property type="nucleotide sequence ID" value="NZ_AP025698.1"/>
</dbReference>
<evidence type="ECO:0000259" key="1">
    <source>
        <dbReference type="Pfam" id="PF01890"/>
    </source>
</evidence>
<reference evidence="3 4" key="1">
    <citation type="submission" date="2022-04" db="EMBL/GenBank/DDBJ databases">
        <title>Complete genome of Methanothermobacter tenebrarum strain RMAS.</title>
        <authorList>
            <person name="Nakamura K."/>
            <person name="Oshima K."/>
            <person name="Hattori M."/>
            <person name="Kamagata Y."/>
            <person name="Takamizawa K."/>
        </authorList>
    </citation>
    <scope>NUCLEOTIDE SEQUENCE [LARGE SCALE GENOMIC DNA]</scope>
    <source>
        <strain evidence="3 4">RMAS</strain>
    </source>
</reference>
<dbReference type="InterPro" id="IPR002750">
    <property type="entry name" value="CobE/GbiG_C"/>
</dbReference>
<dbReference type="InterPro" id="IPR052553">
    <property type="entry name" value="CbiG_hydrolase"/>
</dbReference>
<dbReference type="SUPFAM" id="SSF159664">
    <property type="entry name" value="CobE/GbiG C-terminal domain-like"/>
    <property type="match status" value="1"/>
</dbReference>
<dbReference type="SUPFAM" id="SSF159672">
    <property type="entry name" value="CbiG N-terminal domain-like"/>
    <property type="match status" value="1"/>
</dbReference>